<dbReference type="RefSeq" id="WP_311427885.1">
    <property type="nucleotide sequence ID" value="NZ_JAVRIA010000006.1"/>
</dbReference>
<evidence type="ECO:0000313" key="3">
    <source>
        <dbReference type="EMBL" id="MDT0559119.1"/>
    </source>
</evidence>
<comment type="caution">
    <text evidence="3">The sequence shown here is derived from an EMBL/GenBank/DDBJ whole genome shotgun (WGS) entry which is preliminary data.</text>
</comment>
<feature type="domain" description="Putative auto-transporter adhesin head GIN" evidence="2">
    <location>
        <begin position="39"/>
        <end position="168"/>
    </location>
</feature>
<gene>
    <name evidence="3" type="ORF">RM697_10690</name>
</gene>
<evidence type="ECO:0000259" key="2">
    <source>
        <dbReference type="Pfam" id="PF10988"/>
    </source>
</evidence>
<evidence type="ECO:0000313" key="4">
    <source>
        <dbReference type="Proteomes" id="UP001259492"/>
    </source>
</evidence>
<protein>
    <submittedName>
        <fullName evidence="3">DUF2807 domain-containing protein</fullName>
    </submittedName>
</protein>
<name>A0ABU2YLU1_9FLAO</name>
<keyword evidence="4" id="KW-1185">Reference proteome</keyword>
<reference evidence="3 4" key="1">
    <citation type="submission" date="2023-09" db="EMBL/GenBank/DDBJ databases">
        <authorList>
            <person name="Rey-Velasco X."/>
        </authorList>
    </citation>
    <scope>NUCLEOTIDE SEQUENCE [LARGE SCALE GENOMIC DNA]</scope>
    <source>
        <strain evidence="3 4">W332</strain>
    </source>
</reference>
<accession>A0ABU2YLU1</accession>
<dbReference type="EMBL" id="JAVRIA010000006">
    <property type="protein sequence ID" value="MDT0559119.1"/>
    <property type="molecule type" value="Genomic_DNA"/>
</dbReference>
<keyword evidence="1" id="KW-0732">Signal</keyword>
<proteinExistence type="predicted"/>
<dbReference type="Pfam" id="PF10988">
    <property type="entry name" value="DUF2807"/>
    <property type="match status" value="1"/>
</dbReference>
<feature type="chain" id="PRO_5046274621" evidence="1">
    <location>
        <begin position="21"/>
        <end position="276"/>
    </location>
</feature>
<sequence length="276" mass="30661">MRKLLSILALIMVTSTTILAQEKIKGNRDVTIKQSYVDAFEKIVISNDFEIEIAYNEKPSVEIETDDNLHEVIQFGVNEGTLSFSTTKKITSKKKLHIIVYYSNILNSIELNDGAEIRSLTSLELKHLDLKSSGNSRAYLNIRTGNFNYQGREKGKARLNVTADSSKLELIDNNKVEALINSKSVTIDLYQRSDISLEGNSETSELQLDNSAGLSGKNFTTKTCNLILEGRSSATLTVMESITLEASGNTSVYLYGEPSIVIDKFTGTAKLQKRMQ</sequence>
<dbReference type="InterPro" id="IPR021255">
    <property type="entry name" value="DUF2807"/>
</dbReference>
<dbReference type="Proteomes" id="UP001259492">
    <property type="component" value="Unassembled WGS sequence"/>
</dbReference>
<feature type="signal peptide" evidence="1">
    <location>
        <begin position="1"/>
        <end position="20"/>
    </location>
</feature>
<evidence type="ECO:0000256" key="1">
    <source>
        <dbReference type="SAM" id="SignalP"/>
    </source>
</evidence>
<organism evidence="3 4">
    <name type="scientific">Microcosmobacter mediterraneus</name>
    <dbReference type="NCBI Taxonomy" id="3075607"/>
    <lineage>
        <taxon>Bacteria</taxon>
        <taxon>Pseudomonadati</taxon>
        <taxon>Bacteroidota</taxon>
        <taxon>Flavobacteriia</taxon>
        <taxon>Flavobacteriales</taxon>
        <taxon>Flavobacteriaceae</taxon>
        <taxon>Microcosmobacter</taxon>
    </lineage>
</organism>
<dbReference type="Gene3D" id="2.160.20.120">
    <property type="match status" value="1"/>
</dbReference>